<sequence>MIQRVFISLLAGACLLSCNSETKPKDASTDSITENNTMKEMAKGSFGYDVNFLQQKDSSLIVLKSEDGQSQVIISPKYQAKVFTSSSDGVNGKSFGWVNYKAFDGPVDAHMNAYGGEDRLWLGPEGGVFSLYFKPAAKMEFANWKTPAAIDTETWSLKSADAATVVLNKNMTLTNYAGTSLEIQADRAISLITPKDINTDLGINLPQDIKSVAFRTSNSLTNKGQNVWDEKTGAPCMWSLDMFTPSEACTIVIPYNNTASGKVATTDYFGEIAKDRINYNNGVLYFKADGKSRGKLGIPPARVKNIAGSYDGIDNVLTIVKYDINPSGKYLNQEWRTDRAPFSGDAMNAYNDGPLEDGTQMGPFYEIESVSPAAFLKPGEKLTHNHNVYHFTGNKQALSEIAKQVLGVSVEEIEKVFKK</sequence>
<evidence type="ECO:0000313" key="1">
    <source>
        <dbReference type="EMBL" id="WQD36740.1"/>
    </source>
</evidence>
<dbReference type="InterPro" id="IPR046713">
    <property type="entry name" value="DUF6786"/>
</dbReference>
<gene>
    <name evidence="1" type="ORF">U0035_13795</name>
</gene>
<reference evidence="1 2" key="1">
    <citation type="submission" date="2023-12" db="EMBL/GenBank/DDBJ databases">
        <title>Genome sequencing and assembly of bacterial species from a model synthetic community.</title>
        <authorList>
            <person name="Hogle S.L."/>
        </authorList>
    </citation>
    <scope>NUCLEOTIDE SEQUENCE [LARGE SCALE GENOMIC DNA]</scope>
    <source>
        <strain evidence="1 2">HAMBI_3031</strain>
    </source>
</reference>
<dbReference type="EMBL" id="CP139960">
    <property type="protein sequence ID" value="WQD36740.1"/>
    <property type="molecule type" value="Genomic_DNA"/>
</dbReference>
<name>A0ABZ0W0F8_9BACT</name>
<dbReference type="Proteomes" id="UP001325680">
    <property type="component" value="Chromosome"/>
</dbReference>
<organism evidence="1 2">
    <name type="scientific">Niabella yanshanensis</name>
    <dbReference type="NCBI Taxonomy" id="577386"/>
    <lineage>
        <taxon>Bacteria</taxon>
        <taxon>Pseudomonadati</taxon>
        <taxon>Bacteroidota</taxon>
        <taxon>Chitinophagia</taxon>
        <taxon>Chitinophagales</taxon>
        <taxon>Chitinophagaceae</taxon>
        <taxon>Niabella</taxon>
    </lineage>
</organism>
<evidence type="ECO:0000313" key="2">
    <source>
        <dbReference type="Proteomes" id="UP001325680"/>
    </source>
</evidence>
<dbReference type="Pfam" id="PF20583">
    <property type="entry name" value="DUF6786"/>
    <property type="match status" value="1"/>
</dbReference>
<keyword evidence="2" id="KW-1185">Reference proteome</keyword>
<proteinExistence type="predicted"/>
<accession>A0ABZ0W0F8</accession>
<dbReference type="RefSeq" id="WP_114790351.1">
    <property type="nucleotide sequence ID" value="NZ_CP139960.1"/>
</dbReference>
<protein>
    <submittedName>
        <fullName evidence="1">DUF6786 family protein</fullName>
    </submittedName>
</protein>